<dbReference type="SUPFAM" id="SSF55455">
    <property type="entry name" value="SRF-like"/>
    <property type="match status" value="1"/>
</dbReference>
<keyword evidence="2" id="KW-0805">Transcription regulation</keyword>
<name>A0A3Q9U4S6_9ERIC</name>
<dbReference type="PROSITE" id="PS00350">
    <property type="entry name" value="MADS_BOX_1"/>
    <property type="match status" value="1"/>
</dbReference>
<feature type="domain" description="K-box" evidence="9">
    <location>
        <begin position="85"/>
        <end position="180"/>
    </location>
</feature>
<dbReference type="InterPro" id="IPR002100">
    <property type="entry name" value="TF_MADSbox"/>
</dbReference>
<dbReference type="GO" id="GO:0003700">
    <property type="term" value="F:DNA-binding transcription factor activity"/>
    <property type="evidence" value="ECO:0007669"/>
    <property type="project" value="InterPro"/>
</dbReference>
<keyword evidence="7" id="KW-0175">Coiled coil</keyword>
<dbReference type="PRINTS" id="PR00404">
    <property type="entry name" value="MADSDOMAIN"/>
</dbReference>
<keyword evidence="5" id="KW-0539">Nucleus</keyword>
<feature type="domain" description="MADS-box" evidence="8">
    <location>
        <begin position="1"/>
        <end position="61"/>
    </location>
</feature>
<evidence type="ECO:0000256" key="1">
    <source>
        <dbReference type="ARBA" id="ARBA00004123"/>
    </source>
</evidence>
<evidence type="ECO:0000256" key="7">
    <source>
        <dbReference type="SAM" id="Coils"/>
    </source>
</evidence>
<reference evidence="10" key="1">
    <citation type="submission" date="2017-11" db="EMBL/GenBank/DDBJ databases">
        <title>Identification and Characterization of Floral MADS-box Genes in Heteromorphic Self-Incompatible Primula vulgaris.</title>
        <authorList>
            <person name="Burrows B.A."/>
            <person name="McCubbin A.G."/>
        </authorList>
    </citation>
    <scope>NUCLEOTIDE SEQUENCE</scope>
</reference>
<proteinExistence type="evidence at transcript level"/>
<dbReference type="PROSITE" id="PS50066">
    <property type="entry name" value="MADS_BOX_2"/>
    <property type="match status" value="1"/>
</dbReference>
<dbReference type="Gene3D" id="3.40.1810.10">
    <property type="entry name" value="Transcription factor, MADS-box"/>
    <property type="match status" value="1"/>
</dbReference>
<evidence type="ECO:0000256" key="4">
    <source>
        <dbReference type="ARBA" id="ARBA00023163"/>
    </source>
</evidence>
<keyword evidence="3" id="KW-0238">DNA-binding</keyword>
<comment type="subcellular location">
    <subcellularLocation>
        <location evidence="1">Nucleus</location>
    </subcellularLocation>
</comment>
<evidence type="ECO:0000259" key="9">
    <source>
        <dbReference type="PROSITE" id="PS51297"/>
    </source>
</evidence>
<evidence type="ECO:0000256" key="5">
    <source>
        <dbReference type="ARBA" id="ARBA00023242"/>
    </source>
</evidence>
<sequence length="282" mass="32626">MGRRKTELKRIENTTSRQVTFSKRRSGLMKKTHELSVLCDAQIGLIVFSNKGKLYEYSSHPMSMGEIIEKYLTATGDCIPVNDNREQMCSELLKLKKETDSLQLSLQCYKGQDLAYVQYDDLAQLEHQLECSLNKVRARKNQLLQRQLDNLQKKDKMLEKENLEMFHWLAGNQVENQHQQVMTELKLVGDQQQQMFMDHFRFFGEQQQLVQPNANTHTGLLYQSLQLNNSFRLQPAQPNLQDPSSSTLALLQSSVIIRKEHSDEACWTLLNTGDTGEKLLVF</sequence>
<evidence type="ECO:0000256" key="2">
    <source>
        <dbReference type="ARBA" id="ARBA00023015"/>
    </source>
</evidence>
<dbReference type="EMBL" id="MG590341">
    <property type="protein sequence ID" value="AZZ09261.1"/>
    <property type="molecule type" value="mRNA"/>
</dbReference>
<accession>A0A3Q9U4S6</accession>
<dbReference type="InterPro" id="IPR033896">
    <property type="entry name" value="MEF2-like_N"/>
</dbReference>
<organism evidence="10">
    <name type="scientific">Primula vulgaris</name>
    <dbReference type="NCBI Taxonomy" id="175104"/>
    <lineage>
        <taxon>Eukaryota</taxon>
        <taxon>Viridiplantae</taxon>
        <taxon>Streptophyta</taxon>
        <taxon>Embryophyta</taxon>
        <taxon>Tracheophyta</taxon>
        <taxon>Spermatophyta</taxon>
        <taxon>Magnoliopsida</taxon>
        <taxon>eudicotyledons</taxon>
        <taxon>Gunneridae</taxon>
        <taxon>Pentapetalae</taxon>
        <taxon>asterids</taxon>
        <taxon>Ericales</taxon>
        <taxon>Primulaceae</taxon>
        <taxon>Primula</taxon>
    </lineage>
</organism>
<dbReference type="CDD" id="cd00265">
    <property type="entry name" value="MADS_MEF2_like"/>
    <property type="match status" value="1"/>
</dbReference>
<dbReference type="GO" id="GO:0045944">
    <property type="term" value="P:positive regulation of transcription by RNA polymerase II"/>
    <property type="evidence" value="ECO:0007669"/>
    <property type="project" value="InterPro"/>
</dbReference>
<dbReference type="InterPro" id="IPR050142">
    <property type="entry name" value="MADS-box/MEF2_TF"/>
</dbReference>
<dbReference type="PANTHER" id="PTHR48019">
    <property type="entry name" value="SERUM RESPONSE FACTOR HOMOLOG"/>
    <property type="match status" value="1"/>
</dbReference>
<keyword evidence="4" id="KW-0804">Transcription</keyword>
<evidence type="ECO:0000313" key="10">
    <source>
        <dbReference type="EMBL" id="AZZ09261.1"/>
    </source>
</evidence>
<dbReference type="PROSITE" id="PS51297">
    <property type="entry name" value="K_BOX"/>
    <property type="match status" value="1"/>
</dbReference>
<dbReference type="InterPro" id="IPR036879">
    <property type="entry name" value="TF_MADSbox_sf"/>
</dbReference>
<dbReference type="GO" id="GO:0005634">
    <property type="term" value="C:nucleus"/>
    <property type="evidence" value="ECO:0007669"/>
    <property type="project" value="UniProtKB-SubCell"/>
</dbReference>
<gene>
    <name evidence="10" type="primary">Bsis1</name>
</gene>
<protein>
    <submittedName>
        <fullName evidence="10">BSISTER variant 1.1</fullName>
    </submittedName>
</protein>
<dbReference type="SMART" id="SM00432">
    <property type="entry name" value="MADS"/>
    <property type="match status" value="1"/>
</dbReference>
<evidence type="ECO:0000259" key="8">
    <source>
        <dbReference type="PROSITE" id="PS50066"/>
    </source>
</evidence>
<dbReference type="InterPro" id="IPR002487">
    <property type="entry name" value="TF_Kbox"/>
</dbReference>
<dbReference type="GO" id="GO:0046983">
    <property type="term" value="F:protein dimerization activity"/>
    <property type="evidence" value="ECO:0007669"/>
    <property type="project" value="InterPro"/>
</dbReference>
<feature type="coiled-coil region" evidence="7">
    <location>
        <begin position="122"/>
        <end position="164"/>
    </location>
</feature>
<dbReference type="AlphaFoldDB" id="A0A3Q9U4S6"/>
<dbReference type="Pfam" id="PF00319">
    <property type="entry name" value="SRF-TF"/>
    <property type="match status" value="1"/>
</dbReference>
<dbReference type="Pfam" id="PF01486">
    <property type="entry name" value="K-box"/>
    <property type="match status" value="1"/>
</dbReference>
<dbReference type="GO" id="GO:0000977">
    <property type="term" value="F:RNA polymerase II transcription regulatory region sequence-specific DNA binding"/>
    <property type="evidence" value="ECO:0007669"/>
    <property type="project" value="InterPro"/>
</dbReference>
<comment type="function">
    <text evidence="6">Probable transcription factor.</text>
</comment>
<dbReference type="FunFam" id="3.40.1810.10:FF:000003">
    <property type="entry name" value="MADS-box transcription factor MADS-MC"/>
    <property type="match status" value="1"/>
</dbReference>
<evidence type="ECO:0000256" key="6">
    <source>
        <dbReference type="ARBA" id="ARBA00037260"/>
    </source>
</evidence>
<evidence type="ECO:0000256" key="3">
    <source>
        <dbReference type="ARBA" id="ARBA00023125"/>
    </source>
</evidence>